<dbReference type="NCBIfam" id="TIGR02181">
    <property type="entry name" value="GRX_bact"/>
    <property type="match status" value="1"/>
</dbReference>
<comment type="function">
    <text evidence="6">Has a glutathione-disulfide oxidoreductase activity in the presence of NADPH and glutathione reductase. Reduces low molecular weight disulfides and proteins.</text>
</comment>
<accession>A0A7T4R1Q0</accession>
<dbReference type="InterPro" id="IPR014025">
    <property type="entry name" value="Glutaredoxin_subgr"/>
</dbReference>
<dbReference type="Pfam" id="PF00462">
    <property type="entry name" value="Glutaredoxin"/>
    <property type="match status" value="1"/>
</dbReference>
<keyword evidence="5 6" id="KW-0676">Redox-active center</keyword>
<evidence type="ECO:0000256" key="4">
    <source>
        <dbReference type="ARBA" id="ARBA00023157"/>
    </source>
</evidence>
<comment type="similarity">
    <text evidence="1 6">Belongs to the glutaredoxin family.</text>
</comment>
<keyword evidence="4" id="KW-1015">Disulfide bond</keyword>
<dbReference type="SUPFAM" id="SSF52833">
    <property type="entry name" value="Thioredoxin-like"/>
    <property type="match status" value="1"/>
</dbReference>
<dbReference type="CDD" id="cd03418">
    <property type="entry name" value="GRX_GRXb_1_3_like"/>
    <property type="match status" value="1"/>
</dbReference>
<dbReference type="GO" id="GO:0045454">
    <property type="term" value="P:cell redox homeostasis"/>
    <property type="evidence" value="ECO:0007669"/>
    <property type="project" value="InterPro"/>
</dbReference>
<evidence type="ECO:0000256" key="1">
    <source>
        <dbReference type="ARBA" id="ARBA00007787"/>
    </source>
</evidence>
<reference evidence="8 9" key="1">
    <citation type="submission" date="2020-12" db="EMBL/GenBank/DDBJ databases">
        <authorList>
            <person name="Shan Y."/>
        </authorList>
    </citation>
    <scope>NUCLEOTIDE SEQUENCE [LARGE SCALE GENOMIC DNA]</scope>
    <source>
        <strain evidence="9">csc3.9</strain>
    </source>
</reference>
<dbReference type="Proteomes" id="UP000596063">
    <property type="component" value="Chromosome"/>
</dbReference>
<evidence type="ECO:0000259" key="7">
    <source>
        <dbReference type="Pfam" id="PF00462"/>
    </source>
</evidence>
<dbReference type="GO" id="GO:0015038">
    <property type="term" value="F:glutathione disulfide oxidoreductase activity"/>
    <property type="evidence" value="ECO:0007669"/>
    <property type="project" value="UniProtKB-UniRule"/>
</dbReference>
<dbReference type="KEGG" id="snan:I6N98_02385"/>
<evidence type="ECO:0000256" key="3">
    <source>
        <dbReference type="ARBA" id="ARBA00022982"/>
    </source>
</evidence>
<evidence type="ECO:0000313" key="8">
    <source>
        <dbReference type="EMBL" id="QQD18735.1"/>
    </source>
</evidence>
<keyword evidence="6" id="KW-0963">Cytoplasm</keyword>
<dbReference type="AlphaFoldDB" id="A0A7T4R1Q0"/>
<evidence type="ECO:0000256" key="6">
    <source>
        <dbReference type="RuleBase" id="RU364065"/>
    </source>
</evidence>
<dbReference type="PANTHER" id="PTHR45694">
    <property type="entry name" value="GLUTAREDOXIN 2"/>
    <property type="match status" value="1"/>
</dbReference>
<evidence type="ECO:0000313" key="9">
    <source>
        <dbReference type="Proteomes" id="UP000596063"/>
    </source>
</evidence>
<dbReference type="EMBL" id="CP066167">
    <property type="protein sequence ID" value="QQD18735.1"/>
    <property type="molecule type" value="Genomic_DNA"/>
</dbReference>
<dbReference type="GO" id="GO:0034599">
    <property type="term" value="P:cellular response to oxidative stress"/>
    <property type="evidence" value="ECO:0007669"/>
    <property type="project" value="TreeGrafter"/>
</dbReference>
<dbReference type="FunFam" id="3.40.30.10:FF:000018">
    <property type="entry name" value="Glutaredoxin"/>
    <property type="match status" value="1"/>
</dbReference>
<evidence type="ECO:0000256" key="2">
    <source>
        <dbReference type="ARBA" id="ARBA00022448"/>
    </source>
</evidence>
<proteinExistence type="inferred from homology"/>
<dbReference type="InterPro" id="IPR002109">
    <property type="entry name" value="Glutaredoxin"/>
</dbReference>
<protein>
    <recommendedName>
        <fullName evidence="6">Glutaredoxin</fullName>
    </recommendedName>
</protein>
<dbReference type="InterPro" id="IPR011767">
    <property type="entry name" value="GLR_AS"/>
</dbReference>
<feature type="domain" description="Glutaredoxin" evidence="7">
    <location>
        <begin position="4"/>
        <end position="63"/>
    </location>
</feature>
<keyword evidence="2 6" id="KW-0813">Transport</keyword>
<organism evidence="8 9">
    <name type="scientific">Spongiibacter nanhainus</name>
    <dbReference type="NCBI Taxonomy" id="2794344"/>
    <lineage>
        <taxon>Bacteria</taxon>
        <taxon>Pseudomonadati</taxon>
        <taxon>Pseudomonadota</taxon>
        <taxon>Gammaproteobacteria</taxon>
        <taxon>Cellvibrionales</taxon>
        <taxon>Spongiibacteraceae</taxon>
        <taxon>Spongiibacter</taxon>
    </lineage>
</organism>
<dbReference type="PANTHER" id="PTHR45694:SF18">
    <property type="entry name" value="GLUTAREDOXIN-1-RELATED"/>
    <property type="match status" value="1"/>
</dbReference>
<dbReference type="InterPro" id="IPR011900">
    <property type="entry name" value="GRX_bact"/>
</dbReference>
<dbReference type="PROSITE" id="PS51354">
    <property type="entry name" value="GLUTAREDOXIN_2"/>
    <property type="match status" value="1"/>
</dbReference>
<dbReference type="InterPro" id="IPR036249">
    <property type="entry name" value="Thioredoxin-like_sf"/>
</dbReference>
<evidence type="ECO:0000256" key="5">
    <source>
        <dbReference type="ARBA" id="ARBA00023284"/>
    </source>
</evidence>
<keyword evidence="9" id="KW-1185">Reference proteome</keyword>
<dbReference type="Gene3D" id="3.40.30.10">
    <property type="entry name" value="Glutaredoxin"/>
    <property type="match status" value="1"/>
</dbReference>
<gene>
    <name evidence="8" type="primary">grxC</name>
    <name evidence="8" type="ORF">I6N98_02385</name>
</gene>
<dbReference type="PRINTS" id="PR00160">
    <property type="entry name" value="GLUTAREDOXIN"/>
</dbReference>
<sequence>MAAVTIYTTRFCPFCVRAKHLLGSKGVQYSEVAVDGRQDLRQELLQRTGQRTVPQIWIGDTHVGGCDELFALERQGALDAMLSA</sequence>
<dbReference type="RefSeq" id="WP_198570224.1">
    <property type="nucleotide sequence ID" value="NZ_CP066167.1"/>
</dbReference>
<name>A0A7T4R1Q0_9GAMM</name>
<dbReference type="GO" id="GO:0005737">
    <property type="term" value="C:cytoplasm"/>
    <property type="evidence" value="ECO:0007669"/>
    <property type="project" value="TreeGrafter"/>
</dbReference>
<keyword evidence="3 6" id="KW-0249">Electron transport</keyword>
<dbReference type="PROSITE" id="PS00195">
    <property type="entry name" value="GLUTAREDOXIN_1"/>
    <property type="match status" value="1"/>
</dbReference>